<dbReference type="Gene3D" id="3.40.630.30">
    <property type="match status" value="1"/>
</dbReference>
<sequence length="373" mass="41552">MSTDAVPTETVTITKDDVVLAEATPQQRKLTWELNGASWAGPMSLDEYIGREQTLSETALSANGGTRYFILHHKSNPNLIVSACEVLTKRAFVVTPASGPRTVTAYGIASVFTPPRFRGHGLATHMLRLVQDAVDTTLGCEFGALYSDIGRSFYTRLGWPDFRSTQVTMQIQPGYTSEAAQEAKLLSDEDVPELCVRDCERLQSRLERLASSDDSGDSSKKYVAFLPDYTQVSWHFTRASYVARVMREGREIENRGARTADGESWLYWDHDLRENKLKILRVVVGEKDGVAAVKALLRAAVKEAQDWGLPKVLVWAPGEETGLAALELWREGGGKLGVVLDEREDGSIPSLRWKADEDVKNVVWEANEYYAWC</sequence>
<dbReference type="Proteomes" id="UP001239445">
    <property type="component" value="Unassembled WGS sequence"/>
</dbReference>
<dbReference type="InterPro" id="IPR016181">
    <property type="entry name" value="Acyl_CoA_acyltransferase"/>
</dbReference>
<evidence type="ECO:0000313" key="2">
    <source>
        <dbReference type="EMBL" id="KAK1749655.1"/>
    </source>
</evidence>
<reference evidence="2" key="1">
    <citation type="submission" date="2023-06" db="EMBL/GenBank/DDBJ databases">
        <title>Genome-scale phylogeny and comparative genomics of the fungal order Sordariales.</title>
        <authorList>
            <consortium name="Lawrence Berkeley National Laboratory"/>
            <person name="Hensen N."/>
            <person name="Bonometti L."/>
            <person name="Westerberg I."/>
            <person name="Brannstrom I.O."/>
            <person name="Guillou S."/>
            <person name="Cros-Aarteil S."/>
            <person name="Calhoun S."/>
            <person name="Haridas S."/>
            <person name="Kuo A."/>
            <person name="Mondo S."/>
            <person name="Pangilinan J."/>
            <person name="Riley R."/>
            <person name="Labutti K."/>
            <person name="Andreopoulos B."/>
            <person name="Lipzen A."/>
            <person name="Chen C."/>
            <person name="Yanf M."/>
            <person name="Daum C."/>
            <person name="Ng V."/>
            <person name="Clum A."/>
            <person name="Steindorff A."/>
            <person name="Ohm R."/>
            <person name="Martin F."/>
            <person name="Silar P."/>
            <person name="Natvig D."/>
            <person name="Lalanne C."/>
            <person name="Gautier V."/>
            <person name="Ament-Velasquez S.L."/>
            <person name="Kruys A."/>
            <person name="Hutchinson M.I."/>
            <person name="Powell A.J."/>
            <person name="Barry K."/>
            <person name="Miller A.N."/>
            <person name="Grigoriev I.V."/>
            <person name="Debuchy R."/>
            <person name="Gladieux P."/>
            <person name="Thoren M.H."/>
            <person name="Johannesson H."/>
        </authorList>
    </citation>
    <scope>NUCLEOTIDE SEQUENCE</scope>
    <source>
        <strain evidence="2">PSN4</strain>
    </source>
</reference>
<dbReference type="SUPFAM" id="SSF55729">
    <property type="entry name" value="Acyl-CoA N-acyltransferases (Nat)"/>
    <property type="match status" value="1"/>
</dbReference>
<protein>
    <recommendedName>
        <fullName evidence="1">LYC1 C-terminal domain-containing protein</fullName>
    </recommendedName>
</protein>
<dbReference type="AlphaFoldDB" id="A0AAJ0F5Y2"/>
<evidence type="ECO:0000259" key="1">
    <source>
        <dbReference type="Pfam" id="PF22998"/>
    </source>
</evidence>
<dbReference type="InterPro" id="IPR053013">
    <property type="entry name" value="LAT"/>
</dbReference>
<organism evidence="2 3">
    <name type="scientific">Echria macrotheca</name>
    <dbReference type="NCBI Taxonomy" id="438768"/>
    <lineage>
        <taxon>Eukaryota</taxon>
        <taxon>Fungi</taxon>
        <taxon>Dikarya</taxon>
        <taxon>Ascomycota</taxon>
        <taxon>Pezizomycotina</taxon>
        <taxon>Sordariomycetes</taxon>
        <taxon>Sordariomycetidae</taxon>
        <taxon>Sordariales</taxon>
        <taxon>Schizotheciaceae</taxon>
        <taxon>Echria</taxon>
    </lineage>
</organism>
<dbReference type="EMBL" id="MU839854">
    <property type="protein sequence ID" value="KAK1749655.1"/>
    <property type="molecule type" value="Genomic_DNA"/>
</dbReference>
<dbReference type="PANTHER" id="PTHR34815:SF4">
    <property type="entry name" value="N-ACETYLTRANSFERASE DOMAIN-CONTAINING PROTEIN"/>
    <property type="match status" value="1"/>
</dbReference>
<proteinExistence type="predicted"/>
<gene>
    <name evidence="2" type="ORF">QBC47DRAFT_131327</name>
</gene>
<name>A0AAJ0F5Y2_9PEZI</name>
<accession>A0AAJ0F5Y2</accession>
<comment type="caution">
    <text evidence="2">The sequence shown here is derived from an EMBL/GenBank/DDBJ whole genome shotgun (WGS) entry which is preliminary data.</text>
</comment>
<evidence type="ECO:0000313" key="3">
    <source>
        <dbReference type="Proteomes" id="UP001239445"/>
    </source>
</evidence>
<dbReference type="InterPro" id="IPR055100">
    <property type="entry name" value="GNAT_LYC1-like"/>
</dbReference>
<dbReference type="PANTHER" id="PTHR34815">
    <property type="entry name" value="LYSINE ACETYLTRANSFERASE"/>
    <property type="match status" value="1"/>
</dbReference>
<keyword evidence="3" id="KW-1185">Reference proteome</keyword>
<dbReference type="Pfam" id="PF22998">
    <property type="entry name" value="GNAT_LYC1-like"/>
    <property type="match status" value="1"/>
</dbReference>
<feature type="domain" description="LYC1 C-terminal" evidence="1">
    <location>
        <begin position="177"/>
        <end position="373"/>
    </location>
</feature>